<dbReference type="KEGG" id="cmet:K6K41_02135"/>
<dbReference type="Proteomes" id="UP000825701">
    <property type="component" value="Chromosome"/>
</dbReference>
<evidence type="ECO:0000313" key="3">
    <source>
        <dbReference type="Proteomes" id="UP000825701"/>
    </source>
</evidence>
<feature type="region of interest" description="Disordered" evidence="1">
    <location>
        <begin position="157"/>
        <end position="176"/>
    </location>
</feature>
<proteinExistence type="predicted"/>
<gene>
    <name evidence="2" type="ORF">K6K41_02135</name>
</gene>
<keyword evidence="3" id="KW-1185">Reference proteome</keyword>
<organism evidence="2 3">
    <name type="scientific">Chenggangzhangella methanolivorans</name>
    <dbReference type="NCBI Taxonomy" id="1437009"/>
    <lineage>
        <taxon>Bacteria</taxon>
        <taxon>Pseudomonadati</taxon>
        <taxon>Pseudomonadota</taxon>
        <taxon>Alphaproteobacteria</taxon>
        <taxon>Hyphomicrobiales</taxon>
        <taxon>Methylopilaceae</taxon>
        <taxon>Chenggangzhangella</taxon>
    </lineage>
</organism>
<dbReference type="RefSeq" id="WP_261403749.1">
    <property type="nucleotide sequence ID" value="NZ_CP081869.1"/>
</dbReference>
<dbReference type="AlphaFoldDB" id="A0A9E6RAE8"/>
<name>A0A9E6RAE8_9HYPH</name>
<evidence type="ECO:0000256" key="1">
    <source>
        <dbReference type="SAM" id="MobiDB-lite"/>
    </source>
</evidence>
<protein>
    <submittedName>
        <fullName evidence="2">Uncharacterized protein</fullName>
    </submittedName>
</protein>
<dbReference type="EMBL" id="CP081869">
    <property type="protein sequence ID" value="QZO00552.1"/>
    <property type="molecule type" value="Genomic_DNA"/>
</dbReference>
<reference evidence="2" key="1">
    <citation type="submission" date="2021-08" db="EMBL/GenBank/DDBJ databases">
        <authorList>
            <person name="Zhang H."/>
            <person name="Xu M."/>
            <person name="Yu Z."/>
            <person name="Yang L."/>
            <person name="Cai Y."/>
        </authorList>
    </citation>
    <scope>NUCLEOTIDE SEQUENCE</scope>
    <source>
        <strain evidence="2">CHL1</strain>
    </source>
</reference>
<evidence type="ECO:0000313" key="2">
    <source>
        <dbReference type="EMBL" id="QZO00552.1"/>
    </source>
</evidence>
<accession>A0A9E6RAE8</accession>
<sequence>MTLYGWHHRWGSKIVWWRDLSDARPEDLPVITRSQLQRLRYEIQRRFTDLSVAKIAAAPVELSDVRIDNVRLPSMPKAGEKAREGRESLLHGIVWNLVRANPSSNYEEGDKASLLKAAIATFGEHAEMSGRFGGQGLVTEITERLNRFCPMMERGEISPLRGSMPTPTSPAPKAPAAPVVDRFRDESGAFSRLNSKPFVSPAWKGIQKVLAVEKSPEQVAKDREERKLLTQDQREAGYKRIGRAIDKVNGDFWEAVRDASESKQGSEHAVILRVPPGSGKTSQSARYAAQAVDVMNTLFAKPLEYGFVAFMLPDYNVLEEVVEKVAAVCREDGSPLAAIIRHNQPMPDLTDRVAVMVPVGKGRTACMRKAEMEALEAADISGSGLCEANVEIPSYRRADNGPKTERIQCTFMLDGCEFFEQHRRIKHAQIVFMVSQMETVAGKWLWERCVGRIVDEDTTTSLAKSYVSFDVDRANAVRHGRPTKAQADAGYDDDFPTMAREALLPKIVAEIKAGRCPSYFVKHWHDGLNTDGPTMLGLALSAVRRDDPSQLKIHPKISAADLQKIIDAPRKSPGASAERELLKIVEDRLESYDLNTPRRPLDARLQYVLSEYAGSEFRGQKLWGVRVSKRLKSKFTGHPLLVLDASASKRRVDKVYNVNAKVVSETVAPHLRVLMDPTRTYSVASFKPGPDAPPEQIRSARLLIDKVRRIIALEAAERPWSRILVVLPKAIEEVINSPFWRAPENVCWLHYGAVRGRDFAKGYASVITVGRQQMGIGSNDASACAFGCDDIKPITPFDLRGDGLTADEKPLMRPTVVKTWAMRSGEDVQASVPSFELGTFHHEIDDAAREQEVYQAAFRPRPIYSDAASAPARWICLGPWVPCDIVVDAIQSLDVMIANADQAESARGAGLLTYGGLFEHRDSSLKGREPLPAPDVRGENEALLKAAREAFPDRTDAKALVLLRRRRKRVEDWGPYLAPCEIEIVATADEERDRAALKAIYASIVAVFGDENVAPLEENLGPIAEPARPMNEVVAPATPPSPLVLTCKVRRVMPMSITA</sequence>